<keyword evidence="2 5" id="KW-0808">Transferase</keyword>
<dbReference type="InterPro" id="IPR049561">
    <property type="entry name" value="NSUN5_7_fdxn-like"/>
</dbReference>
<dbReference type="InterPro" id="IPR023267">
    <property type="entry name" value="RCMT"/>
</dbReference>
<comment type="caution">
    <text evidence="7">The sequence shown here is derived from an EMBL/GenBank/DDBJ whole genome shotgun (WGS) entry which is preliminary data.</text>
</comment>
<dbReference type="GO" id="GO:0003723">
    <property type="term" value="F:RNA binding"/>
    <property type="evidence" value="ECO:0007669"/>
    <property type="project" value="UniProtKB-UniRule"/>
</dbReference>
<dbReference type="STRING" id="299467.A0A443S1Q5"/>
<dbReference type="InterPro" id="IPR049560">
    <property type="entry name" value="MeTrfase_RsmB-F_NOP2_cat"/>
</dbReference>
<dbReference type="PROSITE" id="PS51686">
    <property type="entry name" value="SAM_MT_RSMB_NOP"/>
    <property type="match status" value="1"/>
</dbReference>
<reference evidence="7 8" key="1">
    <citation type="journal article" date="2018" name="Gigascience">
        <title>Genomes of trombidid mites reveal novel predicted allergens and laterally-transferred genes associated with secondary metabolism.</title>
        <authorList>
            <person name="Dong X."/>
            <person name="Chaisiri K."/>
            <person name="Xia D."/>
            <person name="Armstrong S.D."/>
            <person name="Fang Y."/>
            <person name="Donnelly M.J."/>
            <person name="Kadowaki T."/>
            <person name="McGarry J.W."/>
            <person name="Darby A.C."/>
            <person name="Makepeace B.L."/>
        </authorList>
    </citation>
    <scope>NUCLEOTIDE SEQUENCE [LARGE SCALE GENOMIC DNA]</scope>
    <source>
        <strain evidence="7">UoL-UT</strain>
    </source>
</reference>
<dbReference type="OrthoDB" id="435282at2759"/>
<organism evidence="7 8">
    <name type="scientific">Leptotrombidium deliense</name>
    <dbReference type="NCBI Taxonomy" id="299467"/>
    <lineage>
        <taxon>Eukaryota</taxon>
        <taxon>Metazoa</taxon>
        <taxon>Ecdysozoa</taxon>
        <taxon>Arthropoda</taxon>
        <taxon>Chelicerata</taxon>
        <taxon>Arachnida</taxon>
        <taxon>Acari</taxon>
        <taxon>Acariformes</taxon>
        <taxon>Trombidiformes</taxon>
        <taxon>Prostigmata</taxon>
        <taxon>Anystina</taxon>
        <taxon>Parasitengona</taxon>
        <taxon>Trombiculoidea</taxon>
        <taxon>Trombiculidae</taxon>
        <taxon>Leptotrombidium</taxon>
    </lineage>
</organism>
<dbReference type="PANTHER" id="PTHR22807">
    <property type="entry name" value="NOP2 YEAST -RELATED NOL1/NOP2/FMU SUN DOMAIN-CONTAINING"/>
    <property type="match status" value="1"/>
</dbReference>
<dbReference type="AlphaFoldDB" id="A0A443S1Q5"/>
<dbReference type="InterPro" id="IPR001678">
    <property type="entry name" value="MeTrfase_RsmB-F_NOP2_dom"/>
</dbReference>
<keyword evidence="3 5" id="KW-0949">S-adenosyl-L-methionine</keyword>
<dbReference type="GO" id="GO:0005730">
    <property type="term" value="C:nucleolus"/>
    <property type="evidence" value="ECO:0007669"/>
    <property type="project" value="TreeGrafter"/>
</dbReference>
<feature type="binding site" evidence="5">
    <location>
        <position position="274"/>
    </location>
    <ligand>
        <name>S-adenosyl-L-methionine</name>
        <dbReference type="ChEBI" id="CHEBI:59789"/>
    </ligand>
</feature>
<keyword evidence="1 5" id="KW-0489">Methyltransferase</keyword>
<evidence type="ECO:0000256" key="3">
    <source>
        <dbReference type="ARBA" id="ARBA00022691"/>
    </source>
</evidence>
<dbReference type="Proteomes" id="UP000288716">
    <property type="component" value="Unassembled WGS sequence"/>
</dbReference>
<dbReference type="CDD" id="cd02440">
    <property type="entry name" value="AdoMet_MTases"/>
    <property type="match status" value="1"/>
</dbReference>
<evidence type="ECO:0000313" key="8">
    <source>
        <dbReference type="Proteomes" id="UP000288716"/>
    </source>
</evidence>
<gene>
    <name evidence="7" type="ORF">B4U80_04171</name>
</gene>
<dbReference type="Pfam" id="PF21148">
    <property type="entry name" value="NSUN5_fdxn-like"/>
    <property type="match status" value="1"/>
</dbReference>
<evidence type="ECO:0000256" key="4">
    <source>
        <dbReference type="ARBA" id="ARBA00022884"/>
    </source>
</evidence>
<evidence type="ECO:0000313" key="7">
    <source>
        <dbReference type="EMBL" id="RWS21403.1"/>
    </source>
</evidence>
<sequence length="372" mass="41878">MGDFEYGKMPLVYEYAAKALTELNTKKGSLRQIMEQFSPKIGKAVYAVTTKVLRNLKVIKDIIVDTDLQNKVKCDPALLEVLVAELLYVTSKLPVKYLRINLLKCSMEEIIQMLESKGYSQVVLEDCNSFESFLKSASEIEHKKKTFLKDFHFPEELLVVGVRNTPYIMAMEDYKNGKFIFFDKASLLAVEMLKVKKGMTVLDICAAPGMKTAAIASRCDNDLKIVSLDRDWKRCGEMKSLMSTLGVTCVDIHCADFLGEHKMLEGKIDAILLDPSCSGSGMVDRLDYSENNDTGRCFKLASFQTKMLCKAMSLKPKRIVYSTCSLSETENEFVIRSALKEAENGDEYELVKGVPTWPMRGEKGAKQCIRSD</sequence>
<comment type="caution">
    <text evidence="5">Lacks conserved residue(s) required for the propagation of feature annotation.</text>
</comment>
<evidence type="ECO:0000259" key="6">
    <source>
        <dbReference type="PROSITE" id="PS51686"/>
    </source>
</evidence>
<dbReference type="PRINTS" id="PR02008">
    <property type="entry name" value="RCMTFAMILY"/>
</dbReference>
<evidence type="ECO:0000256" key="2">
    <source>
        <dbReference type="ARBA" id="ARBA00022679"/>
    </source>
</evidence>
<keyword evidence="4 5" id="KW-0694">RNA-binding</keyword>
<dbReference type="Pfam" id="PF01189">
    <property type="entry name" value="Methyltr_RsmB-F"/>
    <property type="match status" value="1"/>
</dbReference>
<protein>
    <submittedName>
        <fullName evidence="7">Putative 28S rRNA (Cytosine-C(5))-methyltransferase-like protein</fullName>
    </submittedName>
</protein>
<dbReference type="GO" id="GO:0070475">
    <property type="term" value="P:rRNA base methylation"/>
    <property type="evidence" value="ECO:0007669"/>
    <property type="project" value="TreeGrafter"/>
</dbReference>
<feature type="domain" description="SAM-dependent MTase RsmB/NOP-type" evidence="6">
    <location>
        <begin position="86"/>
        <end position="372"/>
    </location>
</feature>
<dbReference type="Gene3D" id="3.30.70.1170">
    <property type="entry name" value="Sun protein, domain 3"/>
    <property type="match status" value="1"/>
</dbReference>
<dbReference type="InterPro" id="IPR029063">
    <property type="entry name" value="SAM-dependent_MTases_sf"/>
</dbReference>
<dbReference type="Gene3D" id="3.40.50.150">
    <property type="entry name" value="Vaccinia Virus protein VP39"/>
    <property type="match status" value="1"/>
</dbReference>
<feature type="non-terminal residue" evidence="7">
    <location>
        <position position="372"/>
    </location>
</feature>
<evidence type="ECO:0000256" key="1">
    <source>
        <dbReference type="ARBA" id="ARBA00022603"/>
    </source>
</evidence>
<name>A0A443S1Q5_9ACAR</name>
<keyword evidence="8" id="KW-1185">Reference proteome</keyword>
<dbReference type="EMBL" id="NCKV01012395">
    <property type="protein sequence ID" value="RWS21403.1"/>
    <property type="molecule type" value="Genomic_DNA"/>
</dbReference>
<evidence type="ECO:0000256" key="5">
    <source>
        <dbReference type="PROSITE-ProRule" id="PRU01023"/>
    </source>
</evidence>
<feature type="active site" description="Nucleophile" evidence="5">
    <location>
        <position position="324"/>
    </location>
</feature>
<comment type="similarity">
    <text evidence="5">Belongs to the class I-like SAM-binding methyltransferase superfamily. RsmB/NOP family.</text>
</comment>
<feature type="binding site" evidence="5">
    <location>
        <position position="229"/>
    </location>
    <ligand>
        <name>S-adenosyl-L-methionine</name>
        <dbReference type="ChEBI" id="CHEBI:59789"/>
    </ligand>
</feature>
<proteinExistence type="inferred from homology"/>
<feature type="binding site" evidence="5">
    <location>
        <position position="256"/>
    </location>
    <ligand>
        <name>S-adenosyl-L-methionine</name>
        <dbReference type="ChEBI" id="CHEBI:59789"/>
    </ligand>
</feature>
<dbReference type="GO" id="GO:0008173">
    <property type="term" value="F:RNA methyltransferase activity"/>
    <property type="evidence" value="ECO:0007669"/>
    <property type="project" value="InterPro"/>
</dbReference>
<dbReference type="VEuPathDB" id="VectorBase:LDEU010637"/>
<dbReference type="SUPFAM" id="SSF53335">
    <property type="entry name" value="S-adenosyl-L-methionine-dependent methyltransferases"/>
    <property type="match status" value="1"/>
</dbReference>
<accession>A0A443S1Q5</accession>
<dbReference type="PANTHER" id="PTHR22807:SF4">
    <property type="entry name" value="28S RRNA (CYTOSINE-C(5))-METHYLTRANSFERASE"/>
    <property type="match status" value="1"/>
</dbReference>